<dbReference type="PROSITE" id="PS50132">
    <property type="entry name" value="RGS"/>
    <property type="match status" value="1"/>
</dbReference>
<dbReference type="CDD" id="cd07440">
    <property type="entry name" value="RGS"/>
    <property type="match status" value="1"/>
</dbReference>
<reference evidence="3" key="1">
    <citation type="submission" date="2015-09" db="EMBL/GenBank/DDBJ databases">
        <authorList>
            <person name="Fill T.P."/>
            <person name="Baretta J.F."/>
            <person name="de Almeida L.G."/>
            <person name="Rocha M."/>
            <person name="de Souza D.H."/>
            <person name="Malavazi I."/>
            <person name="Cerdeira L.T."/>
            <person name="Hong H."/>
            <person name="Samborskyy M."/>
            <person name="de Vasconcelos A.T."/>
            <person name="Leadlay P."/>
            <person name="Rodrigues-Filho E."/>
        </authorList>
    </citation>
    <scope>NUCLEOTIDE SEQUENCE [LARGE SCALE GENOMIC DNA]</scope>
    <source>
        <strain evidence="3">LaBioMMi 136</strain>
    </source>
</reference>
<dbReference type="EMBL" id="LJBN01000139">
    <property type="protein sequence ID" value="OOQ86469.1"/>
    <property type="molecule type" value="Genomic_DNA"/>
</dbReference>
<name>A0A1S9RLR9_PENBI</name>
<comment type="caution">
    <text evidence="2">The sequence shown here is derived from an EMBL/GenBank/DDBJ whole genome shotgun (WGS) entry which is preliminary data.</text>
</comment>
<evidence type="ECO:0000313" key="3">
    <source>
        <dbReference type="Proteomes" id="UP000190744"/>
    </source>
</evidence>
<evidence type="ECO:0000259" key="1">
    <source>
        <dbReference type="PROSITE" id="PS50132"/>
    </source>
</evidence>
<evidence type="ECO:0000313" key="2">
    <source>
        <dbReference type="EMBL" id="OOQ86469.1"/>
    </source>
</evidence>
<gene>
    <name evidence="2" type="ORF">PEBR_21211</name>
</gene>
<accession>A0A1S9RLR9</accession>
<dbReference type="InterPro" id="IPR044926">
    <property type="entry name" value="RGS_subdomain_2"/>
</dbReference>
<dbReference type="InterPro" id="IPR036305">
    <property type="entry name" value="RGS_sf"/>
</dbReference>
<feature type="domain" description="RGS" evidence="1">
    <location>
        <begin position="27"/>
        <end position="138"/>
    </location>
</feature>
<dbReference type="InterPro" id="IPR016137">
    <property type="entry name" value="RGS"/>
</dbReference>
<dbReference type="Proteomes" id="UP000190744">
    <property type="component" value="Unassembled WGS sequence"/>
</dbReference>
<organism evidence="2 3">
    <name type="scientific">Penicillium brasilianum</name>
    <dbReference type="NCBI Taxonomy" id="104259"/>
    <lineage>
        <taxon>Eukaryota</taxon>
        <taxon>Fungi</taxon>
        <taxon>Dikarya</taxon>
        <taxon>Ascomycota</taxon>
        <taxon>Pezizomycotina</taxon>
        <taxon>Eurotiomycetes</taxon>
        <taxon>Eurotiomycetidae</taxon>
        <taxon>Eurotiales</taxon>
        <taxon>Aspergillaceae</taxon>
        <taxon>Penicillium</taxon>
    </lineage>
</organism>
<protein>
    <recommendedName>
        <fullName evidence="1">RGS domain-containing protein</fullName>
    </recommendedName>
</protein>
<dbReference type="Gene3D" id="1.10.167.10">
    <property type="entry name" value="Regulator of G-protein Signalling 4, domain 2"/>
    <property type="match status" value="1"/>
</dbReference>
<dbReference type="SUPFAM" id="SSF48097">
    <property type="entry name" value="Regulator of G-protein signaling, RGS"/>
    <property type="match status" value="1"/>
</dbReference>
<dbReference type="Pfam" id="PF00615">
    <property type="entry name" value="RGS"/>
    <property type="match status" value="1"/>
</dbReference>
<sequence length="181" mass="20083">MPPSRSTLDDALSGQSSGPYTYNALLEFLTQGHCMETLNFISEAKSYRDLYSLYSISVDSCNLIRDTTLVAKQWKRLISTYVSPESPSQINLPDDIREQLLEPGDAILSPPNPERLGLAIDYAYEIITEDALLPFTSSLQAEDTYAIRLGYSPSPSLNQSLNSYVLSKDLSCPVNDANDEM</sequence>
<proteinExistence type="predicted"/>
<dbReference type="SMART" id="SM00315">
    <property type="entry name" value="RGS"/>
    <property type="match status" value="1"/>
</dbReference>
<dbReference type="AlphaFoldDB" id="A0A1S9RLR9"/>